<protein>
    <recommendedName>
        <fullName evidence="1">BTB domain-containing protein</fullName>
    </recommendedName>
</protein>
<accession>A0A8J2M9P4</accession>
<comment type="caution">
    <text evidence="2">The sequence shown here is derived from an EMBL/GenBank/DDBJ whole genome shotgun (WGS) entry which is preliminary data.</text>
</comment>
<dbReference type="Pfam" id="PF00651">
    <property type="entry name" value="BTB"/>
    <property type="match status" value="1"/>
</dbReference>
<sequence>MAAEGSIDNLAIVKIAKPVCQDEPIHPERVAEANLGFLKKKKHCDVSFAVGPKKKKIQCHKFFLMSRSPVFEAMFSGEWDSPIPLPDIEPATFEFFLEFVYGDVFTDSIPMAVQVLQLGVKYDVKPLVQKCEQLMSEDIQLKHAIETFTIARRYSLENLMDQAGHLLAWLVAVFIARL</sequence>
<gene>
    <name evidence="2" type="ORF">AFUS01_LOCUS44983</name>
</gene>
<dbReference type="InterPro" id="IPR000210">
    <property type="entry name" value="BTB/POZ_dom"/>
</dbReference>
<dbReference type="Proteomes" id="UP000708208">
    <property type="component" value="Unassembled WGS sequence"/>
</dbReference>
<feature type="domain" description="BTB" evidence="1">
    <location>
        <begin position="44"/>
        <end position="101"/>
    </location>
</feature>
<name>A0A8J2M9P4_9HEXA</name>
<evidence type="ECO:0000313" key="2">
    <source>
        <dbReference type="EMBL" id="CAG7835641.1"/>
    </source>
</evidence>
<dbReference type="PANTHER" id="PTHR24413">
    <property type="entry name" value="SPECKLE-TYPE POZ PROTEIN"/>
    <property type="match status" value="1"/>
</dbReference>
<evidence type="ECO:0000313" key="3">
    <source>
        <dbReference type="Proteomes" id="UP000708208"/>
    </source>
</evidence>
<dbReference type="AlphaFoldDB" id="A0A8J2M9P4"/>
<proteinExistence type="predicted"/>
<dbReference type="OrthoDB" id="45365at2759"/>
<dbReference type="PROSITE" id="PS50097">
    <property type="entry name" value="BTB"/>
    <property type="match status" value="1"/>
</dbReference>
<dbReference type="SMART" id="SM00225">
    <property type="entry name" value="BTB"/>
    <property type="match status" value="1"/>
</dbReference>
<keyword evidence="3" id="KW-1185">Reference proteome</keyword>
<organism evidence="2 3">
    <name type="scientific">Allacma fusca</name>
    <dbReference type="NCBI Taxonomy" id="39272"/>
    <lineage>
        <taxon>Eukaryota</taxon>
        <taxon>Metazoa</taxon>
        <taxon>Ecdysozoa</taxon>
        <taxon>Arthropoda</taxon>
        <taxon>Hexapoda</taxon>
        <taxon>Collembola</taxon>
        <taxon>Symphypleona</taxon>
        <taxon>Sminthuridae</taxon>
        <taxon>Allacma</taxon>
    </lineage>
</organism>
<reference evidence="2" key="1">
    <citation type="submission" date="2021-06" db="EMBL/GenBank/DDBJ databases">
        <authorList>
            <person name="Hodson N. C."/>
            <person name="Mongue J. A."/>
            <person name="Jaron S. K."/>
        </authorList>
    </citation>
    <scope>NUCLEOTIDE SEQUENCE</scope>
</reference>
<dbReference type="EMBL" id="CAJVCH010570704">
    <property type="protein sequence ID" value="CAG7835641.1"/>
    <property type="molecule type" value="Genomic_DNA"/>
</dbReference>
<evidence type="ECO:0000259" key="1">
    <source>
        <dbReference type="PROSITE" id="PS50097"/>
    </source>
</evidence>